<dbReference type="EC" id="1.3.98.3" evidence="14"/>
<evidence type="ECO:0000256" key="7">
    <source>
        <dbReference type="ARBA" id="ARBA00022691"/>
    </source>
</evidence>
<dbReference type="Gene3D" id="1.10.10.920">
    <property type="match status" value="1"/>
</dbReference>
<evidence type="ECO:0000256" key="1">
    <source>
        <dbReference type="ARBA" id="ARBA00004496"/>
    </source>
</evidence>
<name>A0ABY4ZP38_9CAUL</name>
<evidence type="ECO:0000256" key="9">
    <source>
        <dbReference type="ARBA" id="ARBA00023002"/>
    </source>
</evidence>
<dbReference type="PANTHER" id="PTHR13932">
    <property type="entry name" value="COPROPORPHYRINIGEN III OXIDASE"/>
    <property type="match status" value="1"/>
</dbReference>
<keyword evidence="17" id="KW-1185">Reference proteome</keyword>
<evidence type="ECO:0000256" key="14">
    <source>
        <dbReference type="PIRNR" id="PIRNR000167"/>
    </source>
</evidence>
<evidence type="ECO:0000256" key="3">
    <source>
        <dbReference type="ARBA" id="ARBA00005493"/>
    </source>
</evidence>
<organism evidence="16 17">
    <name type="scientific">Caulobacter segnis</name>
    <dbReference type="NCBI Taxonomy" id="88688"/>
    <lineage>
        <taxon>Bacteria</taxon>
        <taxon>Pseudomonadati</taxon>
        <taxon>Pseudomonadota</taxon>
        <taxon>Alphaproteobacteria</taxon>
        <taxon>Caulobacterales</taxon>
        <taxon>Caulobacteraceae</taxon>
        <taxon>Caulobacter</taxon>
    </lineage>
</organism>
<dbReference type="PANTHER" id="PTHR13932:SF6">
    <property type="entry name" value="OXYGEN-INDEPENDENT COPROPORPHYRINOGEN III OXIDASE"/>
    <property type="match status" value="1"/>
</dbReference>
<dbReference type="PIRSF" id="PIRSF000167">
    <property type="entry name" value="HemN"/>
    <property type="match status" value="1"/>
</dbReference>
<keyword evidence="7 14" id="KW-0949">S-adenosyl-L-methionine</keyword>
<protein>
    <recommendedName>
        <fullName evidence="14">Coproporphyrinogen-III oxidase</fullName>
        <ecNumber evidence="14">1.3.98.3</ecNumber>
    </recommendedName>
</protein>
<comment type="pathway">
    <text evidence="2 14">Porphyrin-containing compound metabolism; protoporphyrin-IX biosynthesis; protoporphyrinogen-IX from coproporphyrinogen-III (AdoMet route): step 1/1.</text>
</comment>
<feature type="domain" description="Radical SAM core" evidence="15">
    <location>
        <begin position="45"/>
        <end position="287"/>
    </location>
</feature>
<dbReference type="SMART" id="SM00729">
    <property type="entry name" value="Elp3"/>
    <property type="match status" value="1"/>
</dbReference>
<keyword evidence="9 14" id="KW-0560">Oxidoreductase</keyword>
<keyword evidence="11 14" id="KW-0411">Iron-sulfur</keyword>
<evidence type="ECO:0000259" key="15">
    <source>
        <dbReference type="PROSITE" id="PS51918"/>
    </source>
</evidence>
<evidence type="ECO:0000256" key="11">
    <source>
        <dbReference type="ARBA" id="ARBA00023014"/>
    </source>
</evidence>
<dbReference type="InterPro" id="IPR058240">
    <property type="entry name" value="rSAM_sf"/>
</dbReference>
<dbReference type="InterPro" id="IPR034505">
    <property type="entry name" value="Coproporphyrinogen-III_oxidase"/>
</dbReference>
<comment type="catalytic activity">
    <reaction evidence="13 14">
        <text>coproporphyrinogen III + 2 S-adenosyl-L-methionine = protoporphyrinogen IX + 2 5'-deoxyadenosine + 2 L-methionine + 2 CO2</text>
        <dbReference type="Rhea" id="RHEA:15425"/>
        <dbReference type="ChEBI" id="CHEBI:16526"/>
        <dbReference type="ChEBI" id="CHEBI:17319"/>
        <dbReference type="ChEBI" id="CHEBI:57307"/>
        <dbReference type="ChEBI" id="CHEBI:57309"/>
        <dbReference type="ChEBI" id="CHEBI:57844"/>
        <dbReference type="ChEBI" id="CHEBI:59789"/>
        <dbReference type="EC" id="1.3.98.3"/>
    </reaction>
</comment>
<evidence type="ECO:0000256" key="5">
    <source>
        <dbReference type="ARBA" id="ARBA00022485"/>
    </source>
</evidence>
<dbReference type="PROSITE" id="PS51918">
    <property type="entry name" value="RADICAL_SAM"/>
    <property type="match status" value="1"/>
</dbReference>
<dbReference type="SFLD" id="SFLDS00029">
    <property type="entry name" value="Radical_SAM"/>
    <property type="match status" value="1"/>
</dbReference>
<comment type="subunit">
    <text evidence="4">Monomer.</text>
</comment>
<gene>
    <name evidence="16" type="primary">hemN</name>
    <name evidence="16" type="ORF">MZV50_17885</name>
</gene>
<keyword evidence="5 14" id="KW-0004">4Fe-4S</keyword>
<dbReference type="Proteomes" id="UP001057520">
    <property type="component" value="Chromosome"/>
</dbReference>
<keyword evidence="8 14" id="KW-0479">Metal-binding</keyword>
<dbReference type="NCBIfam" id="TIGR00538">
    <property type="entry name" value="hemN"/>
    <property type="match status" value="1"/>
</dbReference>
<evidence type="ECO:0000256" key="8">
    <source>
        <dbReference type="ARBA" id="ARBA00022723"/>
    </source>
</evidence>
<reference evidence="16 17" key="1">
    <citation type="submission" date="2022-04" db="EMBL/GenBank/DDBJ databases">
        <title>Genome sequence of soybean root-associated Caulobacter segnis RL271.</title>
        <authorList>
            <person name="Longley R."/>
            <person name="Bonito G."/>
            <person name="Trigodet F."/>
            <person name="Crosson S."/>
            <person name="Fiebig A."/>
        </authorList>
    </citation>
    <scope>NUCLEOTIDE SEQUENCE [LARGE SCALE GENOMIC DNA]</scope>
    <source>
        <strain evidence="16 17">RL271</strain>
    </source>
</reference>
<evidence type="ECO:0000256" key="12">
    <source>
        <dbReference type="ARBA" id="ARBA00023244"/>
    </source>
</evidence>
<dbReference type="InterPro" id="IPR013785">
    <property type="entry name" value="Aldolase_TIM"/>
</dbReference>
<dbReference type="InterPro" id="IPR007197">
    <property type="entry name" value="rSAM"/>
</dbReference>
<dbReference type="InterPro" id="IPR006638">
    <property type="entry name" value="Elp3/MiaA/NifB-like_rSAM"/>
</dbReference>
<dbReference type="Pfam" id="PF04055">
    <property type="entry name" value="Radical_SAM"/>
    <property type="match status" value="1"/>
</dbReference>
<dbReference type="Gene3D" id="3.20.20.70">
    <property type="entry name" value="Aldolase class I"/>
    <property type="match status" value="1"/>
</dbReference>
<dbReference type="GO" id="GO:0051989">
    <property type="term" value="F:coproporphyrinogen dehydrogenase activity"/>
    <property type="evidence" value="ECO:0007669"/>
    <property type="project" value="UniProtKB-EC"/>
</dbReference>
<evidence type="ECO:0000313" key="16">
    <source>
        <dbReference type="EMBL" id="USQ94445.1"/>
    </source>
</evidence>
<comment type="subcellular location">
    <subcellularLocation>
        <location evidence="1 14">Cytoplasm</location>
    </subcellularLocation>
</comment>
<proteinExistence type="inferred from homology"/>
<evidence type="ECO:0000256" key="2">
    <source>
        <dbReference type="ARBA" id="ARBA00004785"/>
    </source>
</evidence>
<evidence type="ECO:0000256" key="13">
    <source>
        <dbReference type="ARBA" id="ARBA00048321"/>
    </source>
</evidence>
<dbReference type="EMBL" id="CP096040">
    <property type="protein sequence ID" value="USQ94445.1"/>
    <property type="molecule type" value="Genomic_DNA"/>
</dbReference>
<dbReference type="InterPro" id="IPR004558">
    <property type="entry name" value="Coprogen_oxidase_HemN"/>
</dbReference>
<evidence type="ECO:0000256" key="6">
    <source>
        <dbReference type="ARBA" id="ARBA00022490"/>
    </source>
</evidence>
<evidence type="ECO:0000256" key="4">
    <source>
        <dbReference type="ARBA" id="ARBA00011245"/>
    </source>
</evidence>
<sequence length="453" mass="49276">MTSSALTPAQRVHAERNLPRYTSYPTALAFDAQQASEAHAWIAGTNPADKLSVYVHVPFCRRLCWYCGCHTSIAHTYERVGTFFETLTREVDLVAARLGEHDGLAHLHFGGGSPNALSPEDFAALVTQLKAAFRPRPGAEIAAELDPGMLSEAFVDAAGDVGVNRVSLGVQTFDPTVQALVNRIQPYDHVARATERLRKVGVAGLNFDLMYGLPGQNPENVYESARLAVQLRPDRVAVFGYAHVPWMKKHQTMIREADLADLDGRWAQAEAADAALVEAGYVRIGLDHYALPEDAISRALAEGRLRRNFQGYTDDPAPVLVPIGPSSIGQFREGFVGNHVPTDQWSAAVARGELPLNRALAVDDEDRVRAAVIERLMCDMRVDVAAICRDHGFAENHLAESLAATDALQLAGLCERNGAVVSIPEPARRLMRVVAAAFDARLPQAATRHAKAV</sequence>
<keyword evidence="12 14" id="KW-0627">Porphyrin biosynthesis</keyword>
<comment type="similarity">
    <text evidence="3 14">Belongs to the anaerobic coproporphyrinogen-III oxidase family.</text>
</comment>
<keyword evidence="10 14" id="KW-0408">Iron</keyword>
<evidence type="ECO:0000313" key="17">
    <source>
        <dbReference type="Proteomes" id="UP001057520"/>
    </source>
</evidence>
<evidence type="ECO:0000256" key="10">
    <source>
        <dbReference type="ARBA" id="ARBA00023004"/>
    </source>
</evidence>
<comment type="cofactor">
    <cofactor evidence="14">
        <name>[4Fe-4S] cluster</name>
        <dbReference type="ChEBI" id="CHEBI:49883"/>
    </cofactor>
    <text evidence="14">Binds 1 [4Fe-4S] cluster. The cluster is coordinated with 3 cysteines and an exchangeable S-adenosyl-L-methionine.</text>
</comment>
<dbReference type="SFLD" id="SFLDG01065">
    <property type="entry name" value="anaerobic_coproporphyrinogen-I"/>
    <property type="match status" value="1"/>
</dbReference>
<keyword evidence="6 14" id="KW-0963">Cytoplasm</keyword>
<dbReference type="SUPFAM" id="SSF102114">
    <property type="entry name" value="Radical SAM enzymes"/>
    <property type="match status" value="1"/>
</dbReference>
<dbReference type="CDD" id="cd01335">
    <property type="entry name" value="Radical_SAM"/>
    <property type="match status" value="1"/>
</dbReference>
<accession>A0ABY4ZP38</accession>